<protein>
    <submittedName>
        <fullName evidence="1">Uncharacterized protein</fullName>
    </submittedName>
</protein>
<organism evidence="1">
    <name type="scientific">marine sediment metagenome</name>
    <dbReference type="NCBI Taxonomy" id="412755"/>
    <lineage>
        <taxon>unclassified sequences</taxon>
        <taxon>metagenomes</taxon>
        <taxon>ecological metagenomes</taxon>
    </lineage>
</organism>
<proteinExistence type="predicted"/>
<name>X1BFI5_9ZZZZ</name>
<sequence>MKVRTSIAIDEEVLKELNTFDRNTVKSISSLINDLLKKFIEEKKKE</sequence>
<reference evidence="1" key="1">
    <citation type="journal article" date="2014" name="Front. Microbiol.">
        <title>High frequency of phylogenetically diverse reductive dehalogenase-homologous genes in deep subseafloor sedimentary metagenomes.</title>
        <authorList>
            <person name="Kawai M."/>
            <person name="Futagami T."/>
            <person name="Toyoda A."/>
            <person name="Takaki Y."/>
            <person name="Nishi S."/>
            <person name="Hori S."/>
            <person name="Arai W."/>
            <person name="Tsubouchi T."/>
            <person name="Morono Y."/>
            <person name="Uchiyama I."/>
            <person name="Ito T."/>
            <person name="Fujiyama A."/>
            <person name="Inagaki F."/>
            <person name="Takami H."/>
        </authorList>
    </citation>
    <scope>NUCLEOTIDE SEQUENCE</scope>
    <source>
        <strain evidence="1">Expedition CK06-06</strain>
    </source>
</reference>
<comment type="caution">
    <text evidence="1">The sequence shown here is derived from an EMBL/GenBank/DDBJ whole genome shotgun (WGS) entry which is preliminary data.</text>
</comment>
<dbReference type="AlphaFoldDB" id="X1BFI5"/>
<dbReference type="EMBL" id="BART01026180">
    <property type="protein sequence ID" value="GAG93790.1"/>
    <property type="molecule type" value="Genomic_DNA"/>
</dbReference>
<gene>
    <name evidence="1" type="ORF">S01H4_46780</name>
</gene>
<evidence type="ECO:0000313" key="1">
    <source>
        <dbReference type="EMBL" id="GAG93790.1"/>
    </source>
</evidence>
<accession>X1BFI5</accession>